<comment type="caution">
    <text evidence="1">The sequence shown here is derived from an EMBL/GenBank/DDBJ whole genome shotgun (WGS) entry which is preliminary data.</text>
</comment>
<gene>
    <name evidence="1" type="ORF">F3W84_16905</name>
</gene>
<proteinExistence type="predicted"/>
<accession>A0A5N1JSB5</accession>
<protein>
    <submittedName>
        <fullName evidence="1">Uncharacterized protein</fullName>
    </submittedName>
</protein>
<sequence>MVGLADFNFSVALNRISLRFTHCNHSTGRTFGIRLLTATTALTVSCAYTSFCAIRLLVPVPVIFT</sequence>
<dbReference type="AlphaFoldDB" id="A0A5N1JSB5"/>
<name>A0A5N1JSB5_9HYPH</name>
<reference evidence="1 2" key="1">
    <citation type="submission" date="2019-09" db="EMBL/GenBank/DDBJ databases">
        <title>Biological control of the noxious weed angled onion (Allium triquetrum) thwarted by endophytic bacteria in Victoria, Australia.</title>
        <authorList>
            <person name="Tehranchian P."/>
            <person name="Adair R.J."/>
            <person name="Van T.H."/>
            <person name="Morrison P.D."/>
            <person name="Williams H."/>
            <person name="Lawrie A.C."/>
        </authorList>
    </citation>
    <scope>NUCLEOTIDE SEQUENCE [LARGE SCALE GENOMIC DNA]</scope>
    <source>
        <strain evidence="1 2">RPTAtOch1</strain>
    </source>
</reference>
<dbReference type="Proteomes" id="UP000327108">
    <property type="component" value="Unassembled WGS sequence"/>
</dbReference>
<evidence type="ECO:0000313" key="2">
    <source>
        <dbReference type="Proteomes" id="UP000327108"/>
    </source>
</evidence>
<organism evidence="1 2">
    <name type="scientific">Ochrobactrum quorumnocens</name>
    <dbReference type="NCBI Taxonomy" id="271865"/>
    <lineage>
        <taxon>Bacteria</taxon>
        <taxon>Pseudomonadati</taxon>
        <taxon>Pseudomonadota</taxon>
        <taxon>Alphaproteobacteria</taxon>
        <taxon>Hyphomicrobiales</taxon>
        <taxon>Brucellaceae</taxon>
        <taxon>Brucella/Ochrobactrum group</taxon>
        <taxon>Ochrobactrum</taxon>
    </lineage>
</organism>
<evidence type="ECO:0000313" key="1">
    <source>
        <dbReference type="EMBL" id="KAA9366683.1"/>
    </source>
</evidence>
<dbReference type="EMBL" id="VYXQ01000017">
    <property type="protein sequence ID" value="KAA9366683.1"/>
    <property type="molecule type" value="Genomic_DNA"/>
</dbReference>
<keyword evidence="2" id="KW-1185">Reference proteome</keyword>